<evidence type="ECO:0000313" key="4">
    <source>
        <dbReference type="Proteomes" id="UP000252519"/>
    </source>
</evidence>
<dbReference type="EMBL" id="JOJR01000005">
    <property type="protein sequence ID" value="RCN52801.1"/>
    <property type="molecule type" value="Genomic_DNA"/>
</dbReference>
<proteinExistence type="predicted"/>
<keyword evidence="4" id="KW-1185">Reference proteome</keyword>
<feature type="non-terminal residue" evidence="3">
    <location>
        <position position="1"/>
    </location>
</feature>
<keyword evidence="2" id="KW-0812">Transmembrane</keyword>
<keyword evidence="2" id="KW-1133">Transmembrane helix</keyword>
<dbReference type="Proteomes" id="UP000252519">
    <property type="component" value="Unassembled WGS sequence"/>
</dbReference>
<keyword evidence="2" id="KW-0472">Membrane</keyword>
<feature type="transmembrane region" description="Helical" evidence="2">
    <location>
        <begin position="96"/>
        <end position="117"/>
    </location>
</feature>
<feature type="compositionally biased region" description="Basic and acidic residues" evidence="1">
    <location>
        <begin position="46"/>
        <end position="68"/>
    </location>
</feature>
<dbReference type="AlphaFoldDB" id="A0A368H873"/>
<reference evidence="3 4" key="1">
    <citation type="submission" date="2014-10" db="EMBL/GenBank/DDBJ databases">
        <title>Draft genome of the hookworm Ancylostoma caninum.</title>
        <authorList>
            <person name="Mitreva M."/>
        </authorList>
    </citation>
    <scope>NUCLEOTIDE SEQUENCE [LARGE SCALE GENOMIC DNA]</scope>
    <source>
        <strain evidence="3 4">Baltimore</strain>
    </source>
</reference>
<feature type="region of interest" description="Disordered" evidence="1">
    <location>
        <begin position="1"/>
        <end position="25"/>
    </location>
</feature>
<accession>A0A368H873</accession>
<evidence type="ECO:0000313" key="3">
    <source>
        <dbReference type="EMBL" id="RCN52801.1"/>
    </source>
</evidence>
<gene>
    <name evidence="3" type="ORF">ANCCAN_01178</name>
</gene>
<evidence type="ECO:0000256" key="1">
    <source>
        <dbReference type="SAM" id="MobiDB-lite"/>
    </source>
</evidence>
<feature type="region of interest" description="Disordered" evidence="1">
    <location>
        <begin position="46"/>
        <end position="71"/>
    </location>
</feature>
<organism evidence="3 4">
    <name type="scientific">Ancylostoma caninum</name>
    <name type="common">Dog hookworm</name>
    <dbReference type="NCBI Taxonomy" id="29170"/>
    <lineage>
        <taxon>Eukaryota</taxon>
        <taxon>Metazoa</taxon>
        <taxon>Ecdysozoa</taxon>
        <taxon>Nematoda</taxon>
        <taxon>Chromadorea</taxon>
        <taxon>Rhabditida</taxon>
        <taxon>Rhabditina</taxon>
        <taxon>Rhabditomorpha</taxon>
        <taxon>Strongyloidea</taxon>
        <taxon>Ancylostomatidae</taxon>
        <taxon>Ancylostomatinae</taxon>
        <taxon>Ancylostoma</taxon>
    </lineage>
</organism>
<protein>
    <submittedName>
        <fullName evidence="3">Uncharacterized protein</fullName>
    </submittedName>
</protein>
<evidence type="ECO:0000256" key="2">
    <source>
        <dbReference type="SAM" id="Phobius"/>
    </source>
</evidence>
<name>A0A368H873_ANCCA</name>
<sequence length="157" mass="17947">REKNEAVVSETIPANGQRAVAPAQPSSTSYPFFLLWNLFSSNWKYEDPSEDKTKPKLGEESGRKDEKPMQVNGTSADRILFEAQLRRKIGHEYGIGHARILVSACTLLIAILFAWFLKYTILDGRITSDIKARKSKGDSWYFWSLSGIRSFLMTEYY</sequence>
<comment type="caution">
    <text evidence="3">The sequence shown here is derived from an EMBL/GenBank/DDBJ whole genome shotgun (WGS) entry which is preliminary data.</text>
</comment>